<dbReference type="EMBL" id="QGKL01000030">
    <property type="protein sequence ID" value="PWQ96036.1"/>
    <property type="molecule type" value="Genomic_DNA"/>
</dbReference>
<feature type="transmembrane region" description="Helical" evidence="1">
    <location>
        <begin position="87"/>
        <end position="104"/>
    </location>
</feature>
<keyword evidence="1" id="KW-0812">Transmembrane</keyword>
<feature type="transmembrane region" description="Helical" evidence="1">
    <location>
        <begin position="110"/>
        <end position="131"/>
    </location>
</feature>
<name>A0A317CBW2_9GAMM</name>
<proteinExistence type="predicted"/>
<protein>
    <submittedName>
        <fullName evidence="2">Uncharacterized protein</fullName>
    </submittedName>
</protein>
<keyword evidence="1" id="KW-0472">Membrane</keyword>
<dbReference type="OrthoDB" id="6402665at2"/>
<comment type="caution">
    <text evidence="2">The sequence shown here is derived from an EMBL/GenBank/DDBJ whole genome shotgun (WGS) entry which is preliminary data.</text>
</comment>
<dbReference type="Proteomes" id="UP000245506">
    <property type="component" value="Unassembled WGS sequence"/>
</dbReference>
<accession>A0A317CBW2</accession>
<gene>
    <name evidence="2" type="ORF">DKT75_10685</name>
</gene>
<dbReference type="RefSeq" id="WP_109823422.1">
    <property type="nucleotide sequence ID" value="NZ_QGKL01000030.1"/>
</dbReference>
<dbReference type="AlphaFoldDB" id="A0A317CBW2"/>
<sequence length="170" mass="19910">MPETELDKNGTWHEWRLELESEDIKLNRTFEIPVYETKQQSTVSYQVPQYLTEHKQKVDLEMSLPMREQGDEVMIHYPMFYKPTTKIVMGVIALFMFGMLSVFSDEIPSFIYWVVMLIGSLIVVFSIKSLPSTLTVVLKNRTLYVSTRLLGFVTQNEQIQFSEIEDVELK</sequence>
<keyword evidence="3" id="KW-1185">Reference proteome</keyword>
<evidence type="ECO:0000256" key="1">
    <source>
        <dbReference type="SAM" id="Phobius"/>
    </source>
</evidence>
<keyword evidence="1" id="KW-1133">Transmembrane helix</keyword>
<evidence type="ECO:0000313" key="3">
    <source>
        <dbReference type="Proteomes" id="UP000245506"/>
    </source>
</evidence>
<organism evidence="2 3">
    <name type="scientific">Leucothrix arctica</name>
    <dbReference type="NCBI Taxonomy" id="1481894"/>
    <lineage>
        <taxon>Bacteria</taxon>
        <taxon>Pseudomonadati</taxon>
        <taxon>Pseudomonadota</taxon>
        <taxon>Gammaproteobacteria</taxon>
        <taxon>Thiotrichales</taxon>
        <taxon>Thiotrichaceae</taxon>
        <taxon>Leucothrix</taxon>
    </lineage>
</organism>
<reference evidence="2 3" key="1">
    <citation type="submission" date="2018-05" db="EMBL/GenBank/DDBJ databases">
        <title>Leucothrix arctica sp. nov., isolated from Arctic seawater.</title>
        <authorList>
            <person name="Choi A."/>
            <person name="Baek K."/>
        </authorList>
    </citation>
    <scope>NUCLEOTIDE SEQUENCE [LARGE SCALE GENOMIC DNA]</scope>
    <source>
        <strain evidence="2 3">IMCC9719</strain>
    </source>
</reference>
<evidence type="ECO:0000313" key="2">
    <source>
        <dbReference type="EMBL" id="PWQ96036.1"/>
    </source>
</evidence>